<organism evidence="3 4">
    <name type="scientific">Haloarcula onubensis</name>
    <dbReference type="NCBI Taxonomy" id="2950539"/>
    <lineage>
        <taxon>Archaea</taxon>
        <taxon>Methanobacteriati</taxon>
        <taxon>Methanobacteriota</taxon>
        <taxon>Stenosarchaea group</taxon>
        <taxon>Halobacteria</taxon>
        <taxon>Halobacteriales</taxon>
        <taxon>Haloarculaceae</taxon>
        <taxon>Haloarcula</taxon>
    </lineage>
</organism>
<name>A0ABU2FJ77_9EURY</name>
<evidence type="ECO:0000313" key="4">
    <source>
        <dbReference type="Proteomes" id="UP001268864"/>
    </source>
</evidence>
<dbReference type="EMBL" id="JAMQOS010000001">
    <property type="protein sequence ID" value="MDS0280810.1"/>
    <property type="molecule type" value="Genomic_DNA"/>
</dbReference>
<reference evidence="3 4" key="1">
    <citation type="submission" date="2022-06" db="EMBL/GenBank/DDBJ databases">
        <title>Halomicroarcula sp. a new haloarchaeum isolate from saline soil.</title>
        <authorList>
            <person name="Strakova D."/>
            <person name="Galisteo C."/>
            <person name="Sanchez-Porro C."/>
            <person name="Ventosa A."/>
        </authorList>
    </citation>
    <scope>NUCLEOTIDE SEQUENCE [LARGE SCALE GENOMIC DNA]</scope>
    <source>
        <strain evidence="3 4">S3CR25-11</strain>
    </source>
</reference>
<comment type="caution">
    <text evidence="3">The sequence shown here is derived from an EMBL/GenBank/DDBJ whole genome shotgun (WGS) entry which is preliminary data.</text>
</comment>
<keyword evidence="1" id="KW-0175">Coiled coil</keyword>
<evidence type="ECO:0000313" key="3">
    <source>
        <dbReference type="EMBL" id="MDS0280810.1"/>
    </source>
</evidence>
<accession>A0ABU2FJ77</accession>
<evidence type="ECO:0000256" key="2">
    <source>
        <dbReference type="SAM" id="MobiDB-lite"/>
    </source>
</evidence>
<evidence type="ECO:0000256" key="1">
    <source>
        <dbReference type="SAM" id="Coils"/>
    </source>
</evidence>
<protein>
    <recommendedName>
        <fullName evidence="5">Ribbon-helix-helix protein CopG domain-containing protein</fullName>
    </recommendedName>
</protein>
<gene>
    <name evidence="3" type="ORF">NDI86_01660</name>
</gene>
<feature type="region of interest" description="Disordered" evidence="2">
    <location>
        <begin position="130"/>
        <end position="152"/>
    </location>
</feature>
<sequence>MSSGSHSTSAYPTEEQYKRWEQEAEELGMSMSEFVECMVEAGMKKFETNVTPDETNQELRKQRNDLKEELERARDRIGWLENELHHGERGAIGDFVKRNPGATYDEIVQHVIDTAAGRVTSHLEDLEGNALQVKTDENGRELYYPSKDGGSE</sequence>
<evidence type="ECO:0008006" key="5">
    <source>
        <dbReference type="Google" id="ProtNLM"/>
    </source>
</evidence>
<dbReference type="Proteomes" id="UP001268864">
    <property type="component" value="Unassembled WGS sequence"/>
</dbReference>
<proteinExistence type="predicted"/>
<feature type="coiled-coil region" evidence="1">
    <location>
        <begin position="56"/>
        <end position="83"/>
    </location>
</feature>
<keyword evidence="4" id="KW-1185">Reference proteome</keyword>